<name>A0ABR9VUN9_9SYNC</name>
<organism evidence="1 2">
    <name type="scientific">Synechocystis salina LEGE 00031</name>
    <dbReference type="NCBI Taxonomy" id="1828736"/>
    <lineage>
        <taxon>Bacteria</taxon>
        <taxon>Bacillati</taxon>
        <taxon>Cyanobacteriota</taxon>
        <taxon>Cyanophyceae</taxon>
        <taxon>Synechococcales</taxon>
        <taxon>Merismopediaceae</taxon>
        <taxon>Synechocystis</taxon>
    </lineage>
</organism>
<comment type="caution">
    <text evidence="1">The sequence shown here is derived from an EMBL/GenBank/DDBJ whole genome shotgun (WGS) entry which is preliminary data.</text>
</comment>
<dbReference type="Proteomes" id="UP000658720">
    <property type="component" value="Unassembled WGS sequence"/>
</dbReference>
<gene>
    <name evidence="1" type="ORF">IQ217_14740</name>
</gene>
<proteinExistence type="predicted"/>
<keyword evidence="2" id="KW-1185">Reference proteome</keyword>
<evidence type="ECO:0000313" key="1">
    <source>
        <dbReference type="EMBL" id="MBE9255075.1"/>
    </source>
</evidence>
<sequence>MPNKEFQVVKEIVQPDSRGRISLGTEVKSKTYRVLANDLGEILLEPVVAVPEREAWLFKNPGALSAVKHGLQESADGLGTSLGSFAEYADLSREDE</sequence>
<reference evidence="1 2" key="1">
    <citation type="submission" date="2020-10" db="EMBL/GenBank/DDBJ databases">
        <authorList>
            <person name="Castelo-Branco R."/>
            <person name="Eusebio N."/>
            <person name="Adriana R."/>
            <person name="Vieira A."/>
            <person name="Brugerolle De Fraissinette N."/>
            <person name="Rezende De Castro R."/>
            <person name="Schneider M.P."/>
            <person name="Vasconcelos V."/>
            <person name="Leao P.N."/>
        </authorList>
    </citation>
    <scope>NUCLEOTIDE SEQUENCE [LARGE SCALE GENOMIC DNA]</scope>
    <source>
        <strain evidence="1 2">LEGE 00031</strain>
    </source>
</reference>
<accession>A0ABR9VUN9</accession>
<dbReference type="RefSeq" id="WP_194020529.1">
    <property type="nucleotide sequence ID" value="NZ_JADEVV010000048.1"/>
</dbReference>
<evidence type="ECO:0000313" key="2">
    <source>
        <dbReference type="Proteomes" id="UP000658720"/>
    </source>
</evidence>
<dbReference type="EMBL" id="JADEVV010000048">
    <property type="protein sequence ID" value="MBE9255075.1"/>
    <property type="molecule type" value="Genomic_DNA"/>
</dbReference>
<protein>
    <submittedName>
        <fullName evidence="1">Uncharacterized protein</fullName>
    </submittedName>
</protein>